<dbReference type="Proteomes" id="UP000037035">
    <property type="component" value="Unassembled WGS sequence"/>
</dbReference>
<dbReference type="EMBL" id="LAVV01010894">
    <property type="protein sequence ID" value="KNZ48457.1"/>
    <property type="molecule type" value="Genomic_DNA"/>
</dbReference>
<accession>A0A0L6UJL4</accession>
<keyword evidence="2" id="KW-1185">Reference proteome</keyword>
<evidence type="ECO:0000313" key="2">
    <source>
        <dbReference type="Proteomes" id="UP000037035"/>
    </source>
</evidence>
<protein>
    <submittedName>
        <fullName evidence="1">Putative signal peptide protein</fullName>
    </submittedName>
</protein>
<dbReference type="AlphaFoldDB" id="A0A0L6UJL4"/>
<evidence type="ECO:0000313" key="1">
    <source>
        <dbReference type="EMBL" id="KNZ48457.1"/>
    </source>
</evidence>
<gene>
    <name evidence="1" type="ORF">VP01_5658g1</name>
</gene>
<dbReference type="VEuPathDB" id="FungiDB:VP01_5658g1"/>
<sequence>MSGLLAIRTVLAACDCPPGSGTFFQETSHPCTVTWSCPYGHSHSTCSLPSVTTLMRCAACTLVEKESNDCPGLALNHQLPACPWDNNR</sequence>
<proteinExistence type="predicted"/>
<name>A0A0L6UJL4_9BASI</name>
<reference evidence="1 2" key="1">
    <citation type="submission" date="2015-08" db="EMBL/GenBank/DDBJ databases">
        <title>Next Generation Sequencing and Analysis of the Genome of Puccinia sorghi L Schw, the Causal Agent of Maize Common Rust.</title>
        <authorList>
            <person name="Rochi L."/>
            <person name="Burguener G."/>
            <person name="Darino M."/>
            <person name="Turjanski A."/>
            <person name="Kreff E."/>
            <person name="Dieguez M.J."/>
            <person name="Sacco F."/>
        </authorList>
    </citation>
    <scope>NUCLEOTIDE SEQUENCE [LARGE SCALE GENOMIC DNA]</scope>
    <source>
        <strain evidence="1 2">RO10H11247</strain>
    </source>
</reference>
<comment type="caution">
    <text evidence="1">The sequence shown here is derived from an EMBL/GenBank/DDBJ whole genome shotgun (WGS) entry which is preliminary data.</text>
</comment>
<organism evidence="1 2">
    <name type="scientific">Puccinia sorghi</name>
    <dbReference type="NCBI Taxonomy" id="27349"/>
    <lineage>
        <taxon>Eukaryota</taxon>
        <taxon>Fungi</taxon>
        <taxon>Dikarya</taxon>
        <taxon>Basidiomycota</taxon>
        <taxon>Pucciniomycotina</taxon>
        <taxon>Pucciniomycetes</taxon>
        <taxon>Pucciniales</taxon>
        <taxon>Pucciniaceae</taxon>
        <taxon>Puccinia</taxon>
    </lineage>
</organism>